<evidence type="ECO:0000256" key="2">
    <source>
        <dbReference type="SAM" id="SignalP"/>
    </source>
</evidence>
<dbReference type="OrthoDB" id="3171327at2"/>
<name>A0A5C5UEV4_9CORY</name>
<protein>
    <submittedName>
        <fullName evidence="4">Beta-lactamase family protein</fullName>
    </submittedName>
</protein>
<organism evidence="4 5">
    <name type="scientific">Corynebacterium canis</name>
    <dbReference type="NCBI Taxonomy" id="679663"/>
    <lineage>
        <taxon>Bacteria</taxon>
        <taxon>Bacillati</taxon>
        <taxon>Actinomycetota</taxon>
        <taxon>Actinomycetes</taxon>
        <taxon>Mycobacteriales</taxon>
        <taxon>Corynebacteriaceae</taxon>
        <taxon>Corynebacterium</taxon>
    </lineage>
</organism>
<dbReference type="RefSeq" id="WP_146324924.1">
    <property type="nucleotide sequence ID" value="NZ_BAABLR010000003.1"/>
</dbReference>
<dbReference type="Gene3D" id="3.40.710.10">
    <property type="entry name" value="DD-peptidase/beta-lactamase superfamily"/>
    <property type="match status" value="1"/>
</dbReference>
<dbReference type="InterPro" id="IPR050491">
    <property type="entry name" value="AmpC-like"/>
</dbReference>
<dbReference type="InterPro" id="IPR012338">
    <property type="entry name" value="Beta-lactam/transpept-like"/>
</dbReference>
<dbReference type="InterPro" id="IPR001466">
    <property type="entry name" value="Beta-lactam-related"/>
</dbReference>
<proteinExistence type="predicted"/>
<keyword evidence="1" id="KW-0812">Transmembrane</keyword>
<keyword evidence="1" id="KW-0472">Membrane</keyword>
<sequence>MPHRGPRRITSLLFTLAALVFTALPPAAAHTAESLFRSIRAPGVAIIHFSDKGISREYYFGTDGDGSAITRDTVFTWGSLSASLTAATALELHHQGELNVRTPVAELLPQLEGSQLDRNKVTVTHLIHHTAGLPTNLERGQPTTQGLVDATAQLTDLPTPGTHSYSNVGYSLLQAIIEDTTGQPINAALNNTVGESSQAGPIIADLKAFQKRVPKGHQRLFHSHLPVRVEPWQSAIGAAFLAGSCEQFAHYGTWQLRQHRTHNTPSDFERAMVSSTKKYGPGLYYETAQKRDGTETQYIYHTGSVWGYSSYLGFVPEDNRGLIILTNEYGLRTQYDEHRRNEIHTYINAYFQFNKNERASIFPTDIVVLSVETLIVLLLLAGIVRSTLKFRTPNPPSDARDAFKRTTVPLLLGIGGALTIYYGTPIVTDCNCDELSVGAPDIAGLFWTILVQIHVLTGIVVLRETLWSRTCRGADKQ</sequence>
<dbReference type="PANTHER" id="PTHR46825">
    <property type="entry name" value="D-ALANYL-D-ALANINE-CARBOXYPEPTIDASE/ENDOPEPTIDASE AMPH"/>
    <property type="match status" value="1"/>
</dbReference>
<dbReference type="PANTHER" id="PTHR46825:SF9">
    <property type="entry name" value="BETA-LACTAMASE-RELATED DOMAIN-CONTAINING PROTEIN"/>
    <property type="match status" value="1"/>
</dbReference>
<comment type="caution">
    <text evidence="4">The sequence shown here is derived from an EMBL/GenBank/DDBJ whole genome shotgun (WGS) entry which is preliminary data.</text>
</comment>
<evidence type="ECO:0000256" key="1">
    <source>
        <dbReference type="SAM" id="Phobius"/>
    </source>
</evidence>
<feature type="transmembrane region" description="Helical" evidence="1">
    <location>
        <begin position="444"/>
        <end position="462"/>
    </location>
</feature>
<feature type="chain" id="PRO_5039302986" evidence="2">
    <location>
        <begin position="32"/>
        <end position="477"/>
    </location>
</feature>
<gene>
    <name evidence="4" type="ORF">FRX94_09395</name>
</gene>
<keyword evidence="1" id="KW-1133">Transmembrane helix</keyword>
<dbReference type="Pfam" id="PF00144">
    <property type="entry name" value="Beta-lactamase"/>
    <property type="match status" value="1"/>
</dbReference>
<dbReference type="SUPFAM" id="SSF56601">
    <property type="entry name" value="beta-lactamase/transpeptidase-like"/>
    <property type="match status" value="1"/>
</dbReference>
<keyword evidence="5" id="KW-1185">Reference proteome</keyword>
<feature type="transmembrane region" description="Helical" evidence="1">
    <location>
        <begin position="406"/>
        <end position="424"/>
    </location>
</feature>
<feature type="domain" description="Beta-lactamase-related" evidence="3">
    <location>
        <begin position="36"/>
        <end position="332"/>
    </location>
</feature>
<keyword evidence="2" id="KW-0732">Signal</keyword>
<evidence type="ECO:0000259" key="3">
    <source>
        <dbReference type="Pfam" id="PF00144"/>
    </source>
</evidence>
<dbReference type="Proteomes" id="UP000320791">
    <property type="component" value="Unassembled WGS sequence"/>
</dbReference>
<evidence type="ECO:0000313" key="4">
    <source>
        <dbReference type="EMBL" id="TWT23980.1"/>
    </source>
</evidence>
<reference evidence="4 5" key="1">
    <citation type="submission" date="2019-08" db="EMBL/GenBank/DDBJ databases">
        <authorList>
            <person name="Lei W."/>
        </authorList>
    </citation>
    <scope>NUCLEOTIDE SEQUENCE [LARGE SCALE GENOMIC DNA]</scope>
    <source>
        <strain evidence="4 5">CCUG 58627</strain>
    </source>
</reference>
<dbReference type="EMBL" id="VOHM01000021">
    <property type="protein sequence ID" value="TWT23980.1"/>
    <property type="molecule type" value="Genomic_DNA"/>
</dbReference>
<accession>A0A5C5UEV4</accession>
<feature type="signal peptide" evidence="2">
    <location>
        <begin position="1"/>
        <end position="31"/>
    </location>
</feature>
<evidence type="ECO:0000313" key="5">
    <source>
        <dbReference type="Proteomes" id="UP000320791"/>
    </source>
</evidence>
<feature type="transmembrane region" description="Helical" evidence="1">
    <location>
        <begin position="366"/>
        <end position="385"/>
    </location>
</feature>
<dbReference type="AlphaFoldDB" id="A0A5C5UEV4"/>